<dbReference type="Pfam" id="PF07992">
    <property type="entry name" value="Pyr_redox_2"/>
    <property type="match status" value="1"/>
</dbReference>
<dbReference type="InterPro" id="IPR016156">
    <property type="entry name" value="FAD/NAD-linked_Rdtase_dimer_sf"/>
</dbReference>
<dbReference type="InterPro" id="IPR050446">
    <property type="entry name" value="FAD-oxidoreductase/Apoptosis"/>
</dbReference>
<evidence type="ECO:0000256" key="4">
    <source>
        <dbReference type="ARBA" id="ARBA00023002"/>
    </source>
</evidence>
<dbReference type="InterPro" id="IPR023753">
    <property type="entry name" value="FAD/NAD-binding_dom"/>
</dbReference>
<evidence type="ECO:0000256" key="1">
    <source>
        <dbReference type="ARBA" id="ARBA00001974"/>
    </source>
</evidence>
<keyword evidence="2" id="KW-0285">Flavoprotein</keyword>
<proteinExistence type="predicted"/>
<keyword evidence="4" id="KW-0560">Oxidoreductase</keyword>
<dbReference type="PANTHER" id="PTHR43557">
    <property type="entry name" value="APOPTOSIS-INDUCING FACTOR 1"/>
    <property type="match status" value="1"/>
</dbReference>
<comment type="cofactor">
    <cofactor evidence="1">
        <name>FAD</name>
        <dbReference type="ChEBI" id="CHEBI:57692"/>
    </cofactor>
</comment>
<evidence type="ECO:0000256" key="3">
    <source>
        <dbReference type="ARBA" id="ARBA00022827"/>
    </source>
</evidence>
<dbReference type="PRINTS" id="PR00368">
    <property type="entry name" value="FADPNR"/>
</dbReference>
<organism evidence="7 8">
    <name type="scientific">Sphingomonas arantia</name>
    <dbReference type="NCBI Taxonomy" id="1460676"/>
    <lineage>
        <taxon>Bacteria</taxon>
        <taxon>Pseudomonadati</taxon>
        <taxon>Pseudomonadota</taxon>
        <taxon>Alphaproteobacteria</taxon>
        <taxon>Sphingomonadales</taxon>
        <taxon>Sphingomonadaceae</taxon>
        <taxon>Sphingomonas</taxon>
    </lineage>
</organism>
<dbReference type="PRINTS" id="PR00411">
    <property type="entry name" value="PNDRDTASEI"/>
</dbReference>
<dbReference type="SUPFAM" id="SSF51905">
    <property type="entry name" value="FAD/NAD(P)-binding domain"/>
    <property type="match status" value="2"/>
</dbReference>
<evidence type="ECO:0000259" key="5">
    <source>
        <dbReference type="Pfam" id="PF07992"/>
    </source>
</evidence>
<dbReference type="InterPro" id="IPR036188">
    <property type="entry name" value="FAD/NAD-bd_sf"/>
</dbReference>
<dbReference type="RefSeq" id="WP_380929011.1">
    <property type="nucleotide sequence ID" value="NZ_JBHUGS010000002.1"/>
</dbReference>
<evidence type="ECO:0000313" key="8">
    <source>
        <dbReference type="Proteomes" id="UP001597400"/>
    </source>
</evidence>
<dbReference type="Gene3D" id="3.50.50.60">
    <property type="entry name" value="FAD/NAD(P)-binding domain"/>
    <property type="match status" value="2"/>
</dbReference>
<reference evidence="8" key="1">
    <citation type="journal article" date="2019" name="Int. J. Syst. Evol. Microbiol.">
        <title>The Global Catalogue of Microorganisms (GCM) 10K type strain sequencing project: providing services to taxonomists for standard genome sequencing and annotation.</title>
        <authorList>
            <consortium name="The Broad Institute Genomics Platform"/>
            <consortium name="The Broad Institute Genome Sequencing Center for Infectious Disease"/>
            <person name="Wu L."/>
            <person name="Ma J."/>
        </authorList>
    </citation>
    <scope>NUCLEOTIDE SEQUENCE [LARGE SCALE GENOMIC DNA]</scope>
    <source>
        <strain evidence="8">CGMCC 1.12702</strain>
    </source>
</reference>
<evidence type="ECO:0000313" key="7">
    <source>
        <dbReference type="EMBL" id="MFD1950761.1"/>
    </source>
</evidence>
<feature type="domain" description="FAD/NAD(P)-binding" evidence="5">
    <location>
        <begin position="17"/>
        <end position="317"/>
    </location>
</feature>
<name>A0ABW4TZ36_9SPHN</name>
<evidence type="ECO:0000256" key="2">
    <source>
        <dbReference type="ARBA" id="ARBA00022630"/>
    </source>
</evidence>
<gene>
    <name evidence="7" type="ORF">ACFSGX_08275</name>
</gene>
<dbReference type="Gene3D" id="3.30.390.30">
    <property type="match status" value="1"/>
</dbReference>
<sequence length="423" mass="44224">MFESNIPAPAGDAAIRYDVLIVGAGHAGTQAAIALRQRDYAGSIALLGDEPELPYERPPLSKDYLAGDKPFERILIRPESFYAARDITLLPGRRVVAVDPVGHRVTLADGGTVGYGTLVWATGGQPRRLSCSGHALAGVHGVRTRADVDRMMAELPAVRRVVVVGGGYIGLEAAAVLTKLGKPVVVLEAQDRVLARVAGAPLSAFYAAEHRARGVDLRLDVTVACLEEADGAVTSVRLADGEVLPCEMVIVGIGIVPAVEPLLAAGAAGGDGVTVDDHCRTTLPDVFAIGDCAGHANPFAGGAAIRLESVQNANDQATIVAKGLTGAAEPYHAVPWFWSNQYDLKLQTVGLSTGHDLAVLRGDPDTRSFSVIYLRDGRVIALDCVNSVKDYVQGRALVVAGAEITPTLLADDTVPLKAMLPAG</sequence>
<dbReference type="InterPro" id="IPR028202">
    <property type="entry name" value="Reductase_C"/>
</dbReference>
<keyword evidence="3" id="KW-0274">FAD</keyword>
<accession>A0ABW4TZ36</accession>
<dbReference type="Pfam" id="PF14759">
    <property type="entry name" value="Reductase_C"/>
    <property type="match status" value="1"/>
</dbReference>
<comment type="caution">
    <text evidence="7">The sequence shown here is derived from an EMBL/GenBank/DDBJ whole genome shotgun (WGS) entry which is preliminary data.</text>
</comment>
<dbReference type="SUPFAM" id="SSF55424">
    <property type="entry name" value="FAD/NAD-linked reductases, dimerisation (C-terminal) domain"/>
    <property type="match status" value="1"/>
</dbReference>
<evidence type="ECO:0000259" key="6">
    <source>
        <dbReference type="Pfam" id="PF14759"/>
    </source>
</evidence>
<feature type="domain" description="Reductase C-terminal" evidence="6">
    <location>
        <begin position="336"/>
        <end position="420"/>
    </location>
</feature>
<protein>
    <submittedName>
        <fullName evidence="7">NAD(P)/FAD-dependent oxidoreductase</fullName>
    </submittedName>
</protein>
<dbReference type="Proteomes" id="UP001597400">
    <property type="component" value="Unassembled WGS sequence"/>
</dbReference>
<dbReference type="PANTHER" id="PTHR43557:SF2">
    <property type="entry name" value="RIESKE DOMAIN-CONTAINING PROTEIN-RELATED"/>
    <property type="match status" value="1"/>
</dbReference>
<dbReference type="EMBL" id="JBHUGS010000002">
    <property type="protein sequence ID" value="MFD1950761.1"/>
    <property type="molecule type" value="Genomic_DNA"/>
</dbReference>
<keyword evidence="8" id="KW-1185">Reference proteome</keyword>